<dbReference type="CDD" id="cd00448">
    <property type="entry name" value="YjgF_YER057c_UK114_family"/>
    <property type="match status" value="1"/>
</dbReference>
<dbReference type="EC" id="3.5.-.-" evidence="2"/>
<comment type="caution">
    <text evidence="2">The sequence shown here is derived from an EMBL/GenBank/DDBJ whole genome shotgun (WGS) entry which is preliminary data.</text>
</comment>
<dbReference type="GO" id="GO:0016787">
    <property type="term" value="F:hydrolase activity"/>
    <property type="evidence" value="ECO:0007669"/>
    <property type="project" value="UniProtKB-KW"/>
</dbReference>
<dbReference type="Proteomes" id="UP001580346">
    <property type="component" value="Unassembled WGS sequence"/>
</dbReference>
<name>A0ABV5AWC1_9BACL</name>
<keyword evidence="3" id="KW-1185">Reference proteome</keyword>
<reference evidence="2 3" key="1">
    <citation type="submission" date="2024-09" db="EMBL/GenBank/DDBJ databases">
        <title>Paenibacillus zeirhizospherea sp. nov., isolated from surface of the maize (Zea mays) roots in a horticulture field, Hungary.</title>
        <authorList>
            <person name="Marton D."/>
            <person name="Farkas M."/>
            <person name="Bedics A."/>
            <person name="Toth E."/>
            <person name="Tancsics A."/>
            <person name="Boka K."/>
            <person name="Maroti G."/>
            <person name="Kriszt B."/>
            <person name="Cserhati M."/>
        </authorList>
    </citation>
    <scope>NUCLEOTIDE SEQUENCE [LARGE SCALE GENOMIC DNA]</scope>
    <source>
        <strain evidence="2 3">KCTC 33519</strain>
    </source>
</reference>
<comment type="similarity">
    <text evidence="1">Belongs to the RutC family.</text>
</comment>
<dbReference type="SUPFAM" id="SSF55298">
    <property type="entry name" value="YjgF-like"/>
    <property type="match status" value="1"/>
</dbReference>
<dbReference type="EMBL" id="JBHHMI010000008">
    <property type="protein sequence ID" value="MFB5267446.1"/>
    <property type="molecule type" value="Genomic_DNA"/>
</dbReference>
<evidence type="ECO:0000313" key="2">
    <source>
        <dbReference type="EMBL" id="MFB5267446.1"/>
    </source>
</evidence>
<dbReference type="InterPro" id="IPR006175">
    <property type="entry name" value="YjgF/YER057c/UK114"/>
</dbReference>
<dbReference type="Pfam" id="PF01042">
    <property type="entry name" value="Ribonuc_L-PSP"/>
    <property type="match status" value="1"/>
</dbReference>
<evidence type="ECO:0000256" key="1">
    <source>
        <dbReference type="ARBA" id="ARBA00010552"/>
    </source>
</evidence>
<dbReference type="InterPro" id="IPR035959">
    <property type="entry name" value="RutC-like_sf"/>
</dbReference>
<proteinExistence type="inferred from homology"/>
<accession>A0ABV5AWC1</accession>
<organism evidence="2 3">
    <name type="scientific">Paenibacillus enshidis</name>
    <dbReference type="NCBI Taxonomy" id="1458439"/>
    <lineage>
        <taxon>Bacteria</taxon>
        <taxon>Bacillati</taxon>
        <taxon>Bacillota</taxon>
        <taxon>Bacilli</taxon>
        <taxon>Bacillales</taxon>
        <taxon>Paenibacillaceae</taxon>
        <taxon>Paenibacillus</taxon>
    </lineage>
</organism>
<gene>
    <name evidence="2" type="ORF">ACE41H_11725</name>
</gene>
<protein>
    <submittedName>
        <fullName evidence="2">RidA family protein</fullName>
        <ecNumber evidence="2">3.5.-.-</ecNumber>
    </submittedName>
</protein>
<evidence type="ECO:0000313" key="3">
    <source>
        <dbReference type="Proteomes" id="UP001580346"/>
    </source>
</evidence>
<dbReference type="Gene3D" id="3.30.1330.40">
    <property type="entry name" value="RutC-like"/>
    <property type="match status" value="1"/>
</dbReference>
<dbReference type="PANTHER" id="PTHR11803:SF58">
    <property type="entry name" value="PROTEIN HMF1-RELATED"/>
    <property type="match status" value="1"/>
</dbReference>
<keyword evidence="2" id="KW-0378">Hydrolase</keyword>
<sequence length="138" mass="15102">MKKINPSTLDQRFSHLITQVVVTPPASLAFISGQVAVNRNGELVGQNDYRQQALQVFKNVNLALEAAGTLPEHVVQMKIHVVNHREELVEVIFQAGFEVFGEEWPLTASTLLGVQALGMPDWLIEVDCIAAIEPASGT</sequence>
<dbReference type="PANTHER" id="PTHR11803">
    <property type="entry name" value="2-IMINOBUTANOATE/2-IMINOPROPANOATE DEAMINASE RIDA"/>
    <property type="match status" value="1"/>
</dbReference>
<dbReference type="RefSeq" id="WP_375355433.1">
    <property type="nucleotide sequence ID" value="NZ_JBHHMI010000008.1"/>
</dbReference>